<proteinExistence type="predicted"/>
<evidence type="ECO:0000313" key="2">
    <source>
        <dbReference type="EMBL" id="KAK9761483.1"/>
    </source>
</evidence>
<sequence length="248" mass="28415">MDIPKIQVDSKEDVKYLKNEFTQASQKSFKSNEKLFLKGKKKNVDLEERVQSLVNRWIEQVFKLAGNSLSVNGMEYKDAMTTAEEIEPFDENLQQEVLNLQLTTEELTMRVVERRKKVPEQVQFLVSDALKRGSVLANNIECIDTEEPVEYNAEEIPSRVKKSYEDTIKLMSELKESIPATLAKLERAQGVLEQESKAKPQDETHHVIQDMFSKGHTGENSTSNVTTSLKARSVLSQKLKQRAHKKPY</sequence>
<dbReference type="EMBL" id="JASJQH010001370">
    <property type="protein sequence ID" value="KAK9761483.1"/>
    <property type="molecule type" value="Genomic_DNA"/>
</dbReference>
<comment type="caution">
    <text evidence="2">The sequence shown here is derived from an EMBL/GenBank/DDBJ whole genome shotgun (WGS) entry which is preliminary data.</text>
</comment>
<reference evidence="2 3" key="1">
    <citation type="submission" date="2023-04" db="EMBL/GenBank/DDBJ databases">
        <title>Genome of Basidiobolus ranarum AG-B5.</title>
        <authorList>
            <person name="Stajich J.E."/>
            <person name="Carter-House D."/>
            <person name="Gryganskyi A."/>
        </authorList>
    </citation>
    <scope>NUCLEOTIDE SEQUENCE [LARGE SCALE GENOMIC DNA]</scope>
    <source>
        <strain evidence="2 3">AG-B5</strain>
    </source>
</reference>
<organism evidence="2 3">
    <name type="scientific">Basidiobolus ranarum</name>
    <dbReference type="NCBI Taxonomy" id="34480"/>
    <lineage>
        <taxon>Eukaryota</taxon>
        <taxon>Fungi</taxon>
        <taxon>Fungi incertae sedis</taxon>
        <taxon>Zoopagomycota</taxon>
        <taxon>Entomophthoromycotina</taxon>
        <taxon>Basidiobolomycetes</taxon>
        <taxon>Basidiobolales</taxon>
        <taxon>Basidiobolaceae</taxon>
        <taxon>Basidiobolus</taxon>
    </lineage>
</organism>
<protein>
    <submittedName>
        <fullName evidence="2">Uncharacterized protein</fullName>
    </submittedName>
</protein>
<keyword evidence="3" id="KW-1185">Reference proteome</keyword>
<gene>
    <name evidence="2" type="ORF">K7432_013597</name>
</gene>
<dbReference type="Proteomes" id="UP001479436">
    <property type="component" value="Unassembled WGS sequence"/>
</dbReference>
<dbReference type="PANTHER" id="PTHR31749:SF3">
    <property type="entry name" value="KINETOCHORE-ASSOCIATED PROTEIN NSL1 HOMOLOG"/>
    <property type="match status" value="1"/>
</dbReference>
<dbReference type="Pfam" id="PF08641">
    <property type="entry name" value="Mis14"/>
    <property type="match status" value="1"/>
</dbReference>
<feature type="compositionally biased region" description="Polar residues" evidence="1">
    <location>
        <begin position="218"/>
        <end position="238"/>
    </location>
</feature>
<evidence type="ECO:0000256" key="1">
    <source>
        <dbReference type="SAM" id="MobiDB-lite"/>
    </source>
</evidence>
<feature type="region of interest" description="Disordered" evidence="1">
    <location>
        <begin position="194"/>
        <end position="248"/>
    </location>
</feature>
<evidence type="ECO:0000313" key="3">
    <source>
        <dbReference type="Proteomes" id="UP001479436"/>
    </source>
</evidence>
<feature type="compositionally biased region" description="Basic and acidic residues" evidence="1">
    <location>
        <begin position="194"/>
        <end position="208"/>
    </location>
</feature>
<name>A0ABR2WIZ1_9FUNG</name>
<feature type="compositionally biased region" description="Basic residues" evidence="1">
    <location>
        <begin position="239"/>
        <end position="248"/>
    </location>
</feature>
<accession>A0ABR2WIZ1</accession>
<dbReference type="PANTHER" id="PTHR31749">
    <property type="entry name" value="KINETOCHORE-ASSOCIATED PROTEIN NSL1 HOMOLOG"/>
    <property type="match status" value="1"/>
</dbReference>
<dbReference type="InterPro" id="IPR013950">
    <property type="entry name" value="Mis14/Nsl1"/>
</dbReference>